<accession>X1TYX4</accession>
<reference evidence="1" key="1">
    <citation type="journal article" date="2014" name="Front. Microbiol.">
        <title>High frequency of phylogenetically diverse reductive dehalogenase-homologous genes in deep subseafloor sedimentary metagenomes.</title>
        <authorList>
            <person name="Kawai M."/>
            <person name="Futagami T."/>
            <person name="Toyoda A."/>
            <person name="Takaki Y."/>
            <person name="Nishi S."/>
            <person name="Hori S."/>
            <person name="Arai W."/>
            <person name="Tsubouchi T."/>
            <person name="Morono Y."/>
            <person name="Uchiyama I."/>
            <person name="Ito T."/>
            <person name="Fujiyama A."/>
            <person name="Inagaki F."/>
            <person name="Takami H."/>
        </authorList>
    </citation>
    <scope>NUCLEOTIDE SEQUENCE</scope>
    <source>
        <strain evidence="1">Expedition CK06-06</strain>
    </source>
</reference>
<comment type="caution">
    <text evidence="1">The sequence shown here is derived from an EMBL/GenBank/DDBJ whole genome shotgun (WGS) entry which is preliminary data.</text>
</comment>
<dbReference type="InterPro" id="IPR024227">
    <property type="entry name" value="DUF3795"/>
</dbReference>
<sequence>MGIKMDKVISYCGLICETCPIYLATREQDEEKRYKMRVDIAQQVKEHYGQECKPEEVTDCDGCKVESGRLFSGSRNCEIRKCATGKDIENCAHCNEYACERIEKFFATDPDARVRLDAIRREL</sequence>
<gene>
    <name evidence="1" type="ORF">S12H4_54468</name>
</gene>
<proteinExistence type="predicted"/>
<dbReference type="AlphaFoldDB" id="X1TYX4"/>
<protein>
    <recommendedName>
        <fullName evidence="2">DUF3795 domain-containing protein</fullName>
    </recommendedName>
</protein>
<dbReference type="EMBL" id="BARW01034823">
    <property type="protein sequence ID" value="GAJ10503.1"/>
    <property type="molecule type" value="Genomic_DNA"/>
</dbReference>
<name>X1TYX4_9ZZZZ</name>
<dbReference type="Pfam" id="PF12675">
    <property type="entry name" value="DUF3795"/>
    <property type="match status" value="1"/>
</dbReference>
<evidence type="ECO:0000313" key="1">
    <source>
        <dbReference type="EMBL" id="GAJ10503.1"/>
    </source>
</evidence>
<organism evidence="1">
    <name type="scientific">marine sediment metagenome</name>
    <dbReference type="NCBI Taxonomy" id="412755"/>
    <lineage>
        <taxon>unclassified sequences</taxon>
        <taxon>metagenomes</taxon>
        <taxon>ecological metagenomes</taxon>
    </lineage>
</organism>
<evidence type="ECO:0008006" key="2">
    <source>
        <dbReference type="Google" id="ProtNLM"/>
    </source>
</evidence>